<reference evidence="17" key="1">
    <citation type="submission" date="2022-06" db="EMBL/GenBank/DDBJ databases">
        <title>New cyanobacteria of genus Symplocastrum in benthos of Lake Baikal.</title>
        <authorList>
            <person name="Sorokovikova E."/>
            <person name="Tikhonova I."/>
            <person name="Krasnopeev A."/>
            <person name="Evseev P."/>
            <person name="Gladkikh A."/>
            <person name="Belykh O."/>
        </authorList>
    </citation>
    <scope>NUCLEOTIDE SEQUENCE</scope>
    <source>
        <strain evidence="17">BBK-W-15</strain>
    </source>
</reference>
<dbReference type="SUPFAM" id="SSF90123">
    <property type="entry name" value="ABC transporter transmembrane region"/>
    <property type="match status" value="1"/>
</dbReference>
<evidence type="ECO:0000256" key="9">
    <source>
        <dbReference type="ARBA" id="ARBA00022989"/>
    </source>
</evidence>
<dbReference type="Pfam" id="PF00664">
    <property type="entry name" value="ABC_membrane"/>
    <property type="match status" value="1"/>
</dbReference>
<accession>A0AAE3GXA4</accession>
<dbReference type="CDD" id="cd18782">
    <property type="entry name" value="ABC_6TM_PrtD_LapB_HlyB_like"/>
    <property type="match status" value="1"/>
</dbReference>
<keyword evidence="3" id="KW-1003">Cell membrane</keyword>
<proteinExistence type="predicted"/>
<feature type="transmembrane region" description="Helical" evidence="12">
    <location>
        <begin position="601"/>
        <end position="625"/>
    </location>
</feature>
<evidence type="ECO:0000259" key="14">
    <source>
        <dbReference type="PROSITE" id="PS50893"/>
    </source>
</evidence>
<keyword evidence="8" id="KW-0067">ATP-binding</keyword>
<sequence>MTYTKSSIQDFLAGLFPFEQLTPGTLTKLSEKSQLLRYRIGQTILAADKMPSQVSILYEGKARLLGYDPRTPQPLTLELLKPGAILGWVSLIRGVPCETAIASEESICLTVPTIEFLALMAREPSVGNAFQGHCTLIEAFSLLGAELARQANGGINLKELAGEAYREAVVLYLQDRKTTPNQLDFEREWFVSGGGNIENFSIGSQLTGIDPESPIRLTGNTPARIVGFRKSDLSFIIDNTPAVSDGTISVNDATVSVVPTTDNEQLISNQIDIPYAKEQSIGAGNNRQNTTNTTTKDKKYPHFRGRGMLNGGVACFQMISQYLDMPFRKDVVLRVMADQMARTGSLSLPLCGAVADFLGLHAQLVSVPPSALSRLEVPALVRWNESFAVLYEASERGIVLGVPEIGIVRRKITDAIDILLLAEGEGGNGEAIPVLLLQRTKQTPQQRFGLQWFLPSLVRYRKVLIEVLIASFFVQLFGLANPLMIQVIIDKVIVQNSLDTLHVLGIFLLVVAVFEAILSSLRTYLFVDTTNRIDMALGSEIIDHLLRLPLRYFEKRPVGELSSRINELENIRQFLTGTALTVVLDAVFSVIYIVVMFIYSWILTLVALATIPLFILLTLIVSPIVRRQLRVKAERNAETQSYLVEVLSGIQTVKAQNIELRSRWQWQERYARYVSAGFKTVVTSTAAGSASDFLNKVSALLVLWVGAYLVLDQKLTLGQLIAFRIISGYVTSPLLRLARIWQNFQETALSLERLSDIVDSPQEADETDRYNIPMPAIKGAVTYENVSFRFGQTGPWQLTNINLEFPSGVFVGVVGQSGSGKSTLMKLLPRLYDVNSGRILIDQYDISKVELYSLRRQVGIVPQDSLLFDGTVQENIALTNPEATAEEIIQAAQVACAHDFIMELPNGYNTRVGERGSALSGGQRQRVAIARTILQNPQLLILDEATSALDYETEHQVCVNLIEAFRGRTVFFITHRLTTIRSSNIILMMDKGAVVEQGTHKELMALNGRYYCLYQQQEAQL</sequence>
<dbReference type="InterPro" id="IPR036640">
    <property type="entry name" value="ABC1_TM_sf"/>
</dbReference>
<dbReference type="RefSeq" id="WP_254014520.1">
    <property type="nucleotide sequence ID" value="NZ_JAMZMM010000398.1"/>
</dbReference>
<comment type="caution">
    <text evidence="17">The sequence shown here is derived from an EMBL/GenBank/DDBJ whole genome shotgun (WGS) entry which is preliminary data.</text>
</comment>
<evidence type="ECO:0000256" key="10">
    <source>
        <dbReference type="ARBA" id="ARBA00023136"/>
    </source>
</evidence>
<evidence type="ECO:0000256" key="2">
    <source>
        <dbReference type="ARBA" id="ARBA00022448"/>
    </source>
</evidence>
<dbReference type="InterPro" id="IPR003439">
    <property type="entry name" value="ABC_transporter-like_ATP-bd"/>
</dbReference>
<dbReference type="InterPro" id="IPR003593">
    <property type="entry name" value="AAA+_ATPase"/>
</dbReference>
<dbReference type="GO" id="GO:0016887">
    <property type="term" value="F:ATP hydrolysis activity"/>
    <property type="evidence" value="ECO:0007669"/>
    <property type="project" value="InterPro"/>
</dbReference>
<dbReference type="InterPro" id="IPR039421">
    <property type="entry name" value="Type_1_exporter"/>
</dbReference>
<protein>
    <submittedName>
        <fullName evidence="17">Peptidase domain-containing ABC transporter</fullName>
    </submittedName>
</protein>
<evidence type="ECO:0000256" key="4">
    <source>
        <dbReference type="ARBA" id="ARBA00022692"/>
    </source>
</evidence>
<keyword evidence="2" id="KW-0813">Transport</keyword>
<dbReference type="FunFam" id="3.40.50.300:FF:000221">
    <property type="entry name" value="Multidrug ABC transporter ATP-binding protein"/>
    <property type="match status" value="1"/>
</dbReference>
<dbReference type="PANTHER" id="PTHR43394">
    <property type="entry name" value="ATP-DEPENDENT PERMEASE MDL1, MITOCHONDRIAL"/>
    <property type="match status" value="1"/>
</dbReference>
<dbReference type="SUPFAM" id="SSF51206">
    <property type="entry name" value="cAMP-binding domain-like"/>
    <property type="match status" value="1"/>
</dbReference>
<dbReference type="PROSITE" id="PS00211">
    <property type="entry name" value="ABC_TRANSPORTER_1"/>
    <property type="match status" value="1"/>
</dbReference>
<keyword evidence="4 12" id="KW-0812">Transmembrane</keyword>
<keyword evidence="10 12" id="KW-0472">Membrane</keyword>
<evidence type="ECO:0000256" key="7">
    <source>
        <dbReference type="ARBA" id="ARBA00022807"/>
    </source>
</evidence>
<evidence type="ECO:0000313" key="17">
    <source>
        <dbReference type="EMBL" id="MCP2731787.1"/>
    </source>
</evidence>
<dbReference type="Gene3D" id="2.60.120.10">
    <property type="entry name" value="Jelly Rolls"/>
    <property type="match status" value="1"/>
</dbReference>
<dbReference type="InterPro" id="IPR014710">
    <property type="entry name" value="RmlC-like_jellyroll"/>
</dbReference>
<feature type="domain" description="Peptidase C39" evidence="16">
    <location>
        <begin position="304"/>
        <end position="426"/>
    </location>
</feature>
<evidence type="ECO:0000256" key="3">
    <source>
        <dbReference type="ARBA" id="ARBA00022475"/>
    </source>
</evidence>
<dbReference type="InterPro" id="IPR011527">
    <property type="entry name" value="ABC1_TM_dom"/>
</dbReference>
<dbReference type="InterPro" id="IPR017871">
    <property type="entry name" value="ABC_transporter-like_CS"/>
</dbReference>
<dbReference type="PROSITE" id="PS50042">
    <property type="entry name" value="CNMP_BINDING_3"/>
    <property type="match status" value="1"/>
</dbReference>
<keyword evidence="7" id="KW-0645">Protease</keyword>
<evidence type="ECO:0000259" key="16">
    <source>
        <dbReference type="PROSITE" id="PS50990"/>
    </source>
</evidence>
<dbReference type="GO" id="GO:0005886">
    <property type="term" value="C:plasma membrane"/>
    <property type="evidence" value="ECO:0007669"/>
    <property type="project" value="UniProtKB-SubCell"/>
</dbReference>
<evidence type="ECO:0000256" key="8">
    <source>
        <dbReference type="ARBA" id="ARBA00022840"/>
    </source>
</evidence>
<evidence type="ECO:0000313" key="18">
    <source>
        <dbReference type="Proteomes" id="UP001204953"/>
    </source>
</evidence>
<dbReference type="Gene3D" id="1.20.1560.10">
    <property type="entry name" value="ABC transporter type 1, transmembrane domain"/>
    <property type="match status" value="1"/>
</dbReference>
<gene>
    <name evidence="17" type="ORF">NJ959_25480</name>
</gene>
<feature type="transmembrane region" description="Helical" evidence="12">
    <location>
        <begin position="693"/>
        <end position="711"/>
    </location>
</feature>
<feature type="region of interest" description="Disordered" evidence="11">
    <location>
        <begin position="282"/>
        <end position="302"/>
    </location>
</feature>
<dbReference type="PROSITE" id="PS50929">
    <property type="entry name" value="ABC_TM1F"/>
    <property type="match status" value="1"/>
</dbReference>
<dbReference type="AlphaFoldDB" id="A0AAE3GXA4"/>
<dbReference type="NCBIfam" id="TIGR01846">
    <property type="entry name" value="type_I_sec_HlyB"/>
    <property type="match status" value="1"/>
</dbReference>
<evidence type="ECO:0000256" key="12">
    <source>
        <dbReference type="SAM" id="Phobius"/>
    </source>
</evidence>
<evidence type="ECO:0000256" key="5">
    <source>
        <dbReference type="ARBA" id="ARBA00022741"/>
    </source>
</evidence>
<dbReference type="GO" id="GO:0030253">
    <property type="term" value="P:protein secretion by the type I secretion system"/>
    <property type="evidence" value="ECO:0007669"/>
    <property type="project" value="InterPro"/>
</dbReference>
<feature type="domain" description="ABC transporter" evidence="14">
    <location>
        <begin position="781"/>
        <end position="1016"/>
    </location>
</feature>
<dbReference type="InterPro" id="IPR018490">
    <property type="entry name" value="cNMP-bd_dom_sf"/>
</dbReference>
<dbReference type="SMART" id="SM00100">
    <property type="entry name" value="cNMP"/>
    <property type="match status" value="1"/>
</dbReference>
<dbReference type="PROSITE" id="PS50893">
    <property type="entry name" value="ABC_TRANSPORTER_2"/>
    <property type="match status" value="1"/>
</dbReference>
<dbReference type="Gene3D" id="3.40.50.300">
    <property type="entry name" value="P-loop containing nucleotide triphosphate hydrolases"/>
    <property type="match status" value="1"/>
</dbReference>
<keyword evidence="9 12" id="KW-1133">Transmembrane helix</keyword>
<dbReference type="Gene3D" id="3.90.70.10">
    <property type="entry name" value="Cysteine proteinases"/>
    <property type="match status" value="1"/>
</dbReference>
<evidence type="ECO:0000259" key="13">
    <source>
        <dbReference type="PROSITE" id="PS50042"/>
    </source>
</evidence>
<dbReference type="Pfam" id="PF00005">
    <property type="entry name" value="ABC_tran"/>
    <property type="match status" value="1"/>
</dbReference>
<dbReference type="InterPro" id="IPR005074">
    <property type="entry name" value="Peptidase_C39"/>
</dbReference>
<evidence type="ECO:0000256" key="1">
    <source>
        <dbReference type="ARBA" id="ARBA00004651"/>
    </source>
</evidence>
<dbReference type="GO" id="GO:0005524">
    <property type="term" value="F:ATP binding"/>
    <property type="evidence" value="ECO:0007669"/>
    <property type="project" value="UniProtKB-KW"/>
</dbReference>
<feature type="domain" description="Cyclic nucleotide-binding" evidence="13">
    <location>
        <begin position="17"/>
        <end position="120"/>
    </location>
</feature>
<feature type="compositionally biased region" description="Low complexity" evidence="11">
    <location>
        <begin position="285"/>
        <end position="294"/>
    </location>
</feature>
<evidence type="ECO:0000259" key="15">
    <source>
        <dbReference type="PROSITE" id="PS50929"/>
    </source>
</evidence>
<keyword evidence="18" id="KW-1185">Reference proteome</keyword>
<comment type="subcellular location">
    <subcellularLocation>
        <location evidence="1">Cell membrane</location>
        <topology evidence="1">Multi-pass membrane protein</topology>
    </subcellularLocation>
</comment>
<dbReference type="SMART" id="SM00382">
    <property type="entry name" value="AAA"/>
    <property type="match status" value="1"/>
</dbReference>
<dbReference type="EMBL" id="JAMZMM010000398">
    <property type="protein sequence ID" value="MCP2731787.1"/>
    <property type="molecule type" value="Genomic_DNA"/>
</dbReference>
<feature type="domain" description="ABC transmembrane type-1" evidence="15">
    <location>
        <begin position="467"/>
        <end position="746"/>
    </location>
</feature>
<dbReference type="Pfam" id="PF00027">
    <property type="entry name" value="cNMP_binding"/>
    <property type="match status" value="1"/>
</dbReference>
<dbReference type="GO" id="GO:0006508">
    <property type="term" value="P:proteolysis"/>
    <property type="evidence" value="ECO:0007669"/>
    <property type="project" value="InterPro"/>
</dbReference>
<dbReference type="CDD" id="cd02259">
    <property type="entry name" value="Peptidase_C39_like"/>
    <property type="match status" value="1"/>
</dbReference>
<dbReference type="Proteomes" id="UP001204953">
    <property type="component" value="Unassembled WGS sequence"/>
</dbReference>
<dbReference type="SUPFAM" id="SSF52540">
    <property type="entry name" value="P-loop containing nucleoside triphosphate hydrolases"/>
    <property type="match status" value="1"/>
</dbReference>
<dbReference type="CDD" id="cd00038">
    <property type="entry name" value="CAP_ED"/>
    <property type="match status" value="1"/>
</dbReference>
<keyword evidence="6" id="KW-0378">Hydrolase</keyword>
<dbReference type="PROSITE" id="PS50990">
    <property type="entry name" value="PEPTIDASE_C39"/>
    <property type="match status" value="1"/>
</dbReference>
<dbReference type="GO" id="GO:0030256">
    <property type="term" value="C:type I protein secretion system complex"/>
    <property type="evidence" value="ECO:0007669"/>
    <property type="project" value="InterPro"/>
</dbReference>
<evidence type="ECO:0000256" key="6">
    <source>
        <dbReference type="ARBA" id="ARBA00022801"/>
    </source>
</evidence>
<feature type="transmembrane region" description="Helical" evidence="12">
    <location>
        <begin position="463"/>
        <end position="489"/>
    </location>
</feature>
<dbReference type="InterPro" id="IPR010132">
    <property type="entry name" value="ATPase_T1SS_HlyB"/>
</dbReference>
<feature type="transmembrane region" description="Helical" evidence="12">
    <location>
        <begin position="574"/>
        <end position="595"/>
    </location>
</feature>
<keyword evidence="5" id="KW-0547">Nucleotide-binding</keyword>
<dbReference type="PANTHER" id="PTHR43394:SF1">
    <property type="entry name" value="ATP-BINDING CASSETTE SUB-FAMILY B MEMBER 10, MITOCHONDRIAL"/>
    <property type="match status" value="1"/>
</dbReference>
<dbReference type="InterPro" id="IPR027417">
    <property type="entry name" value="P-loop_NTPase"/>
</dbReference>
<name>A0AAE3GXA4_9CYAN</name>
<dbReference type="GO" id="GO:0015421">
    <property type="term" value="F:ABC-type oligopeptide transporter activity"/>
    <property type="evidence" value="ECO:0007669"/>
    <property type="project" value="TreeGrafter"/>
</dbReference>
<feature type="transmembrane region" description="Helical" evidence="12">
    <location>
        <begin position="501"/>
        <end position="525"/>
    </location>
</feature>
<keyword evidence="7" id="KW-0788">Thiol protease</keyword>
<organism evidence="17 18">
    <name type="scientific">Limnofasciculus baicalensis BBK-W-15</name>
    <dbReference type="NCBI Taxonomy" id="2699891"/>
    <lineage>
        <taxon>Bacteria</taxon>
        <taxon>Bacillati</taxon>
        <taxon>Cyanobacteriota</taxon>
        <taxon>Cyanophyceae</taxon>
        <taxon>Coleofasciculales</taxon>
        <taxon>Coleofasciculaceae</taxon>
        <taxon>Limnofasciculus</taxon>
        <taxon>Limnofasciculus baicalensis</taxon>
    </lineage>
</organism>
<dbReference type="InterPro" id="IPR000595">
    <property type="entry name" value="cNMP-bd_dom"/>
</dbReference>
<dbReference type="GO" id="GO:0008234">
    <property type="term" value="F:cysteine-type peptidase activity"/>
    <property type="evidence" value="ECO:0007669"/>
    <property type="project" value="UniProtKB-KW"/>
</dbReference>
<evidence type="ECO:0000256" key="11">
    <source>
        <dbReference type="SAM" id="MobiDB-lite"/>
    </source>
</evidence>